<dbReference type="PANTHER" id="PTHR35371:SF1">
    <property type="entry name" value="BLR7753 PROTEIN"/>
    <property type="match status" value="1"/>
</dbReference>
<protein>
    <submittedName>
        <fullName evidence="6">MAPEG family protein</fullName>
    </submittedName>
</protein>
<dbReference type="RefSeq" id="WP_016922130.1">
    <property type="nucleotide sequence ID" value="NZ_CP044333.1"/>
</dbReference>
<evidence type="ECO:0000313" key="7">
    <source>
        <dbReference type="Proteomes" id="UP000422569"/>
    </source>
</evidence>
<feature type="transmembrane region" description="Helical" evidence="5">
    <location>
        <begin position="66"/>
        <end position="96"/>
    </location>
</feature>
<dbReference type="SUPFAM" id="SSF161084">
    <property type="entry name" value="MAPEG domain-like"/>
    <property type="match status" value="1"/>
</dbReference>
<evidence type="ECO:0000256" key="3">
    <source>
        <dbReference type="ARBA" id="ARBA00022989"/>
    </source>
</evidence>
<dbReference type="Gene3D" id="1.20.120.550">
    <property type="entry name" value="Membrane associated eicosanoid/glutathione metabolism-like domain"/>
    <property type="match status" value="1"/>
</dbReference>
<dbReference type="InterPro" id="IPR023352">
    <property type="entry name" value="MAPEG-like_dom_sf"/>
</dbReference>
<geneLocation type="plasmid" evidence="6">
    <name>unnamed2</name>
</geneLocation>
<dbReference type="PANTHER" id="PTHR35371">
    <property type="entry name" value="INNER MEMBRANE PROTEIN"/>
    <property type="match status" value="1"/>
</dbReference>
<comment type="subcellular location">
    <subcellularLocation>
        <location evidence="1">Membrane</location>
    </subcellularLocation>
</comment>
<dbReference type="Proteomes" id="UP000422569">
    <property type="component" value="Plasmid unnamed2"/>
</dbReference>
<dbReference type="InterPro" id="IPR001129">
    <property type="entry name" value="Membr-assoc_MAPEG"/>
</dbReference>
<evidence type="ECO:0000256" key="1">
    <source>
        <dbReference type="ARBA" id="ARBA00004370"/>
    </source>
</evidence>
<feature type="transmembrane region" description="Helical" evidence="5">
    <location>
        <begin position="12"/>
        <end position="31"/>
    </location>
</feature>
<gene>
    <name evidence="6" type="ORF">F7D14_21535</name>
</gene>
<evidence type="ECO:0000313" key="6">
    <source>
        <dbReference type="EMBL" id="QGN00154.1"/>
    </source>
</evidence>
<evidence type="ECO:0000256" key="2">
    <source>
        <dbReference type="ARBA" id="ARBA00022692"/>
    </source>
</evidence>
<proteinExistence type="predicted"/>
<dbReference type="EMBL" id="CP044333">
    <property type="protein sequence ID" value="QGN00154.1"/>
    <property type="molecule type" value="Genomic_DNA"/>
</dbReference>
<keyword evidence="6" id="KW-0614">Plasmid</keyword>
<dbReference type="KEGG" id="mpar:F7D14_21535"/>
<reference evidence="6 7" key="1">
    <citation type="submission" date="2019-09" db="EMBL/GenBank/DDBJ databases">
        <title>Isolation and complete genome sequencing of Methylocystis species.</title>
        <authorList>
            <person name="Rumah B.L."/>
            <person name="Stead C.E."/>
            <person name="Stevens B.C."/>
            <person name="Minton N.P."/>
            <person name="Grosse-Honebrink A."/>
            <person name="Zhang Y."/>
        </authorList>
    </citation>
    <scope>NUCLEOTIDE SEQUENCE [LARGE SCALE GENOMIC DNA]</scope>
    <source>
        <strain evidence="6 7">BRCS2</strain>
        <plasmid evidence="6 7">unnamed2</plasmid>
    </source>
</reference>
<organism evidence="6 7">
    <name type="scientific">Methylocystis parvus</name>
    <dbReference type="NCBI Taxonomy" id="134"/>
    <lineage>
        <taxon>Bacteria</taxon>
        <taxon>Pseudomonadati</taxon>
        <taxon>Pseudomonadota</taxon>
        <taxon>Alphaproteobacteria</taxon>
        <taxon>Hyphomicrobiales</taxon>
        <taxon>Methylocystaceae</taxon>
        <taxon>Methylocystis</taxon>
    </lineage>
</organism>
<evidence type="ECO:0000256" key="4">
    <source>
        <dbReference type="ARBA" id="ARBA00023136"/>
    </source>
</evidence>
<keyword evidence="2 5" id="KW-0812">Transmembrane</keyword>
<keyword evidence="4 5" id="KW-0472">Membrane</keyword>
<keyword evidence="7" id="KW-1185">Reference proteome</keyword>
<accession>A0A6B8MG68</accession>
<dbReference type="GO" id="GO:0016020">
    <property type="term" value="C:membrane"/>
    <property type="evidence" value="ECO:0007669"/>
    <property type="project" value="UniProtKB-SubCell"/>
</dbReference>
<name>A0A6B8MG68_9HYPH</name>
<dbReference type="AlphaFoldDB" id="A0A6B8MG68"/>
<keyword evidence="3 5" id="KW-1133">Transmembrane helix</keyword>
<dbReference type="Pfam" id="PF01124">
    <property type="entry name" value="MAPEG"/>
    <property type="match status" value="1"/>
</dbReference>
<evidence type="ECO:0000256" key="5">
    <source>
        <dbReference type="SAM" id="Phobius"/>
    </source>
</evidence>
<feature type="transmembrane region" description="Helical" evidence="5">
    <location>
        <begin position="102"/>
        <end position="129"/>
    </location>
</feature>
<sequence>MTSQTPELTYVALSAALAGLLWIPIVLNRFYEIGVWATLKNPQRGAQPHADWAYRLASAHRNAVEILVVFAPLALAVHALGIGAPTTALACALYFWSRVAHAVVYAFGAPILRTIAFLIGFGAQAALLLHIVGWA</sequence>